<dbReference type="RefSeq" id="WP_256619767.1">
    <property type="nucleotide sequence ID" value="NZ_JANIBC010000009.1"/>
</dbReference>
<dbReference type="EMBL" id="JANIBC010000009">
    <property type="protein sequence ID" value="MCQ8185871.1"/>
    <property type="molecule type" value="Genomic_DNA"/>
</dbReference>
<evidence type="ECO:0000313" key="5">
    <source>
        <dbReference type="Proteomes" id="UP001142610"/>
    </source>
</evidence>
<dbReference type="InterPro" id="IPR050624">
    <property type="entry name" value="HTH-type_Tx_Regulator"/>
</dbReference>
<evidence type="ECO:0000259" key="3">
    <source>
        <dbReference type="PROSITE" id="PS50977"/>
    </source>
</evidence>
<dbReference type="SUPFAM" id="SSF48498">
    <property type="entry name" value="Tetracyclin repressor-like, C-terminal domain"/>
    <property type="match status" value="1"/>
</dbReference>
<accession>A0A9X2LA16</accession>
<dbReference type="PANTHER" id="PTHR43479">
    <property type="entry name" value="ACREF/ENVCD OPERON REPRESSOR-RELATED"/>
    <property type="match status" value="1"/>
</dbReference>
<dbReference type="Pfam" id="PF00440">
    <property type="entry name" value="TetR_N"/>
    <property type="match status" value="1"/>
</dbReference>
<dbReference type="PROSITE" id="PS50977">
    <property type="entry name" value="HTH_TETR_2"/>
    <property type="match status" value="1"/>
</dbReference>
<comment type="caution">
    <text evidence="4">The sequence shown here is derived from an EMBL/GenBank/DDBJ whole genome shotgun (WGS) entry which is preliminary data.</text>
</comment>
<keyword evidence="1 2" id="KW-0238">DNA-binding</keyword>
<dbReference type="Proteomes" id="UP001142610">
    <property type="component" value="Unassembled WGS sequence"/>
</dbReference>
<protein>
    <submittedName>
        <fullName evidence="4">TetR/AcrR family transcriptional regulator</fullName>
    </submittedName>
</protein>
<feature type="domain" description="HTH tetR-type" evidence="3">
    <location>
        <begin position="7"/>
        <end position="67"/>
    </location>
</feature>
<evidence type="ECO:0000313" key="4">
    <source>
        <dbReference type="EMBL" id="MCQ8185871.1"/>
    </source>
</evidence>
<gene>
    <name evidence="4" type="ORF">NOG11_10760</name>
</gene>
<organism evidence="4 5">
    <name type="scientific">Parvularcula maris</name>
    <dbReference type="NCBI Taxonomy" id="2965077"/>
    <lineage>
        <taxon>Bacteria</taxon>
        <taxon>Pseudomonadati</taxon>
        <taxon>Pseudomonadota</taxon>
        <taxon>Alphaproteobacteria</taxon>
        <taxon>Parvularculales</taxon>
        <taxon>Parvularculaceae</taxon>
        <taxon>Parvularcula</taxon>
    </lineage>
</organism>
<reference evidence="4" key="1">
    <citation type="submission" date="2022-07" db="EMBL/GenBank/DDBJ databases">
        <title>Parvularcula maris sp. nov., an algicidal bacterium isolated from seawater.</title>
        <authorList>
            <person name="Li F."/>
        </authorList>
    </citation>
    <scope>NUCLEOTIDE SEQUENCE</scope>
    <source>
        <strain evidence="4">BGMRC 0090</strain>
    </source>
</reference>
<dbReference type="InterPro" id="IPR009057">
    <property type="entry name" value="Homeodomain-like_sf"/>
</dbReference>
<keyword evidence="5" id="KW-1185">Reference proteome</keyword>
<dbReference type="InterPro" id="IPR001647">
    <property type="entry name" value="HTH_TetR"/>
</dbReference>
<name>A0A9X2LA16_9PROT</name>
<dbReference type="PANTHER" id="PTHR43479:SF11">
    <property type="entry name" value="ACREF_ENVCD OPERON REPRESSOR-RELATED"/>
    <property type="match status" value="1"/>
</dbReference>
<evidence type="ECO:0000256" key="2">
    <source>
        <dbReference type="PROSITE-ProRule" id="PRU00335"/>
    </source>
</evidence>
<dbReference type="SUPFAM" id="SSF46689">
    <property type="entry name" value="Homeodomain-like"/>
    <property type="match status" value="1"/>
</dbReference>
<dbReference type="PRINTS" id="PR00455">
    <property type="entry name" value="HTHTETR"/>
</dbReference>
<proteinExistence type="predicted"/>
<dbReference type="AlphaFoldDB" id="A0A9X2LA16"/>
<dbReference type="GO" id="GO:0003677">
    <property type="term" value="F:DNA binding"/>
    <property type="evidence" value="ECO:0007669"/>
    <property type="project" value="UniProtKB-UniRule"/>
</dbReference>
<dbReference type="InterPro" id="IPR036271">
    <property type="entry name" value="Tet_transcr_reg_TetR-rel_C_sf"/>
</dbReference>
<dbReference type="Gene3D" id="1.10.357.10">
    <property type="entry name" value="Tetracycline Repressor, domain 2"/>
    <property type="match status" value="1"/>
</dbReference>
<evidence type="ECO:0000256" key="1">
    <source>
        <dbReference type="ARBA" id="ARBA00023125"/>
    </source>
</evidence>
<feature type="DNA-binding region" description="H-T-H motif" evidence="2">
    <location>
        <begin position="30"/>
        <end position="49"/>
    </location>
</feature>
<sequence>MSDDPFYDYKLVIRDAGLKLFAEKGVEAVSVAQICRDAEVANGTFYNFYRNKSELVAEFLTEAYEGLAAKLRDADGEASNAEEQHRRDVTIIVDFTAENSDLIRIALRDEGAKRLTEQNVTEMFIHQRAAGLKRGMATGFYRAGIDPEMAARTETGLMNEILSWWLSDQSKIDRELLIDSLVAIRLRITNGEVS</sequence>